<dbReference type="PANTHER" id="PTHR33154:SF33">
    <property type="entry name" value="TRANSCRIPTIONAL REPRESSOR SDPR"/>
    <property type="match status" value="1"/>
</dbReference>
<dbReference type="PROSITE" id="PS50987">
    <property type="entry name" value="HTH_ARSR_2"/>
    <property type="match status" value="1"/>
</dbReference>
<protein>
    <submittedName>
        <fullName evidence="5">Metalloregulator ArsR/SmtB family transcription factor</fullName>
    </submittedName>
</protein>
<keyword evidence="6" id="KW-1185">Reference proteome</keyword>
<dbReference type="InterPro" id="IPR051081">
    <property type="entry name" value="HTH_MetalResp_TranReg"/>
</dbReference>
<evidence type="ECO:0000256" key="1">
    <source>
        <dbReference type="ARBA" id="ARBA00023015"/>
    </source>
</evidence>
<gene>
    <name evidence="5" type="ORF">GCM10022236_26850</name>
</gene>
<name>A0ABP7A0Y5_9ACTN</name>
<dbReference type="SMART" id="SM00418">
    <property type="entry name" value="HTH_ARSR"/>
    <property type="match status" value="1"/>
</dbReference>
<dbReference type="PRINTS" id="PR00778">
    <property type="entry name" value="HTHARSR"/>
</dbReference>
<evidence type="ECO:0000256" key="2">
    <source>
        <dbReference type="ARBA" id="ARBA00023125"/>
    </source>
</evidence>
<dbReference type="SUPFAM" id="SSF46785">
    <property type="entry name" value="Winged helix' DNA-binding domain"/>
    <property type="match status" value="1"/>
</dbReference>
<sequence length="101" mass="11798">MVEPHRRIILDALRERDRSVGDLVGLLGLAQPTVSKHLKALREAGLVTVRPQAQRRYYRLRPEPLRELDAWLEPYRRAWAERLDALGRHLDAEHESEEGTR</sequence>
<keyword evidence="3" id="KW-0804">Transcription</keyword>
<evidence type="ECO:0000313" key="6">
    <source>
        <dbReference type="Proteomes" id="UP001501490"/>
    </source>
</evidence>
<dbReference type="NCBIfam" id="NF033788">
    <property type="entry name" value="HTH_metalloreg"/>
    <property type="match status" value="1"/>
</dbReference>
<evidence type="ECO:0000259" key="4">
    <source>
        <dbReference type="PROSITE" id="PS50987"/>
    </source>
</evidence>
<proteinExistence type="predicted"/>
<dbReference type="EMBL" id="BAABAB010000017">
    <property type="protein sequence ID" value="GAA3623069.1"/>
    <property type="molecule type" value="Genomic_DNA"/>
</dbReference>
<accession>A0ABP7A0Y5</accession>
<dbReference type="Pfam" id="PF01022">
    <property type="entry name" value="HTH_5"/>
    <property type="match status" value="1"/>
</dbReference>
<dbReference type="Gene3D" id="1.10.10.10">
    <property type="entry name" value="Winged helix-like DNA-binding domain superfamily/Winged helix DNA-binding domain"/>
    <property type="match status" value="1"/>
</dbReference>
<evidence type="ECO:0000256" key="3">
    <source>
        <dbReference type="ARBA" id="ARBA00023163"/>
    </source>
</evidence>
<dbReference type="InterPro" id="IPR036388">
    <property type="entry name" value="WH-like_DNA-bd_sf"/>
</dbReference>
<dbReference type="InterPro" id="IPR001845">
    <property type="entry name" value="HTH_ArsR_DNA-bd_dom"/>
</dbReference>
<reference evidence="6" key="1">
    <citation type="journal article" date="2019" name="Int. J. Syst. Evol. Microbiol.">
        <title>The Global Catalogue of Microorganisms (GCM) 10K type strain sequencing project: providing services to taxonomists for standard genome sequencing and annotation.</title>
        <authorList>
            <consortium name="The Broad Institute Genomics Platform"/>
            <consortium name="The Broad Institute Genome Sequencing Center for Infectious Disease"/>
            <person name="Wu L."/>
            <person name="Ma J."/>
        </authorList>
    </citation>
    <scope>NUCLEOTIDE SEQUENCE [LARGE SCALE GENOMIC DNA]</scope>
    <source>
        <strain evidence="6">JCM 16929</strain>
    </source>
</reference>
<organism evidence="5 6">
    <name type="scientific">Microlunatus ginsengisoli</name>
    <dbReference type="NCBI Taxonomy" id="363863"/>
    <lineage>
        <taxon>Bacteria</taxon>
        <taxon>Bacillati</taxon>
        <taxon>Actinomycetota</taxon>
        <taxon>Actinomycetes</taxon>
        <taxon>Propionibacteriales</taxon>
        <taxon>Propionibacteriaceae</taxon>
        <taxon>Microlunatus</taxon>
    </lineage>
</organism>
<keyword evidence="2" id="KW-0238">DNA-binding</keyword>
<dbReference type="CDD" id="cd00090">
    <property type="entry name" value="HTH_ARSR"/>
    <property type="match status" value="1"/>
</dbReference>
<keyword evidence="1" id="KW-0805">Transcription regulation</keyword>
<dbReference type="Proteomes" id="UP001501490">
    <property type="component" value="Unassembled WGS sequence"/>
</dbReference>
<dbReference type="PANTHER" id="PTHR33154">
    <property type="entry name" value="TRANSCRIPTIONAL REGULATOR, ARSR FAMILY"/>
    <property type="match status" value="1"/>
</dbReference>
<feature type="domain" description="HTH arsR-type" evidence="4">
    <location>
        <begin position="1"/>
        <end position="80"/>
    </location>
</feature>
<dbReference type="InterPro" id="IPR036390">
    <property type="entry name" value="WH_DNA-bd_sf"/>
</dbReference>
<comment type="caution">
    <text evidence="5">The sequence shown here is derived from an EMBL/GenBank/DDBJ whole genome shotgun (WGS) entry which is preliminary data.</text>
</comment>
<evidence type="ECO:0000313" key="5">
    <source>
        <dbReference type="EMBL" id="GAA3623069.1"/>
    </source>
</evidence>
<dbReference type="InterPro" id="IPR011991">
    <property type="entry name" value="ArsR-like_HTH"/>
</dbReference>